<reference evidence="2" key="1">
    <citation type="journal article" date="2016" name="PLoS Negl. Trop. Dis.">
        <title>A Deep Insight into the Sialome of Rhodnius neglectus, a Vector of Chagas Disease.</title>
        <authorList>
            <person name="Santiago P.B."/>
            <person name="Assumpcao T.C."/>
            <person name="Araujo C.N."/>
            <person name="Bastos I.M."/>
            <person name="Neves D."/>
            <person name="Silva I.G."/>
            <person name="Charneau S."/>
            <person name="Queiroz R.M."/>
            <person name="Raiol T."/>
            <person name="Oliveira J.V."/>
            <person name="Sousa M.V."/>
            <person name="Calvo E."/>
            <person name="Ribeiro J.M."/>
            <person name="Santana J.M."/>
        </authorList>
    </citation>
    <scope>NUCLEOTIDE SEQUENCE</scope>
    <source>
        <tissue evidence="2">Salivary glands</tissue>
    </source>
</reference>
<dbReference type="Gene3D" id="3.30.420.10">
    <property type="entry name" value="Ribonuclease H-like superfamily/Ribonuclease H"/>
    <property type="match status" value="1"/>
</dbReference>
<sequence length="333" mass="38959">EKHEQRINVKFLVKLKKTPTECYKLLKEAYGENSLSRARVFEWSKRFSEGRESTEDDQRPGRPVSVSTPLTVTKINEIVRGDRSMSIRMIAETVNADKETVRTILNDELNMKKVCAKFVPKNLTPDQKLARQQICSDFLERLDEEPELMENIITCDETWLFQYDVETKRQSMHWKTPASPIMKKARMSKLKLKAMLIVFFDINGIVMTEWVPEGQTVNQTYYLKVLATLQEQVCEKRPQLWKKKSWILHQDNTPSHNALSVKRYLAARGTPVLEQAPYSPDLAPCDFFLFPKIKSALKGTRYESMEEMKRKSAELLNALKKEDFHRCFDQWKN</sequence>
<dbReference type="GO" id="GO:0003676">
    <property type="term" value="F:nucleic acid binding"/>
    <property type="evidence" value="ECO:0007669"/>
    <property type="project" value="InterPro"/>
</dbReference>
<protein>
    <submittedName>
        <fullName evidence="2">Putative mariner transposase</fullName>
    </submittedName>
</protein>
<evidence type="ECO:0000259" key="1">
    <source>
        <dbReference type="Pfam" id="PF17906"/>
    </source>
</evidence>
<dbReference type="InterPro" id="IPR001888">
    <property type="entry name" value="Transposase_1"/>
</dbReference>
<organism evidence="2">
    <name type="scientific">Rhodnius neglectus</name>
    <dbReference type="NCBI Taxonomy" id="72488"/>
    <lineage>
        <taxon>Eukaryota</taxon>
        <taxon>Metazoa</taxon>
        <taxon>Ecdysozoa</taxon>
        <taxon>Arthropoda</taxon>
        <taxon>Hexapoda</taxon>
        <taxon>Insecta</taxon>
        <taxon>Pterygota</taxon>
        <taxon>Neoptera</taxon>
        <taxon>Paraneoptera</taxon>
        <taxon>Hemiptera</taxon>
        <taxon>Heteroptera</taxon>
        <taxon>Panheteroptera</taxon>
        <taxon>Cimicomorpha</taxon>
        <taxon>Reduviidae</taxon>
        <taxon>Triatominae</taxon>
        <taxon>Rhodnius</taxon>
    </lineage>
</organism>
<evidence type="ECO:0000313" key="2">
    <source>
        <dbReference type="EMBL" id="JAI52725.1"/>
    </source>
</evidence>
<name>A0A0P4VGX9_9HEMI</name>
<dbReference type="Pfam" id="PF01359">
    <property type="entry name" value="Transposase_1"/>
    <property type="match status" value="1"/>
</dbReference>
<dbReference type="Gene3D" id="1.10.10.1450">
    <property type="match status" value="1"/>
</dbReference>
<feature type="non-terminal residue" evidence="2">
    <location>
        <position position="1"/>
    </location>
</feature>
<proteinExistence type="evidence at transcript level"/>
<feature type="non-terminal residue" evidence="2">
    <location>
        <position position="333"/>
    </location>
</feature>
<dbReference type="PANTHER" id="PTHR46060:SF1">
    <property type="entry name" value="MARINER MOS1 TRANSPOSASE-LIKE PROTEIN"/>
    <property type="match status" value="1"/>
</dbReference>
<accession>A0A0P4VGX9</accession>
<dbReference type="AlphaFoldDB" id="A0A0P4VGX9"/>
<dbReference type="InterPro" id="IPR041426">
    <property type="entry name" value="Mos1_HTH"/>
</dbReference>
<dbReference type="InterPro" id="IPR036397">
    <property type="entry name" value="RNaseH_sf"/>
</dbReference>
<feature type="domain" description="Mos1 transposase HTH" evidence="1">
    <location>
        <begin position="10"/>
        <end position="50"/>
    </location>
</feature>
<dbReference type="Pfam" id="PF17906">
    <property type="entry name" value="HTH_48"/>
    <property type="match status" value="1"/>
</dbReference>
<dbReference type="PANTHER" id="PTHR46060">
    <property type="entry name" value="MARINER MOS1 TRANSPOSASE-LIKE PROTEIN"/>
    <property type="match status" value="1"/>
</dbReference>
<dbReference type="InterPro" id="IPR052709">
    <property type="entry name" value="Transposase-MT_Hybrid"/>
</dbReference>
<dbReference type="EMBL" id="GDKW01003870">
    <property type="protein sequence ID" value="JAI52725.1"/>
    <property type="molecule type" value="mRNA"/>
</dbReference>